<dbReference type="InterPro" id="IPR020471">
    <property type="entry name" value="AKR"/>
</dbReference>
<dbReference type="PIRSF" id="PIRSF000097">
    <property type="entry name" value="AKR"/>
    <property type="match status" value="1"/>
</dbReference>
<keyword evidence="7" id="KW-1185">Reference proteome</keyword>
<name>A0A3N4JKR6_9PEZI</name>
<feature type="binding site" evidence="3">
    <location>
        <position position="111"/>
    </location>
    <ligand>
        <name>substrate</name>
    </ligand>
</feature>
<dbReference type="InterPro" id="IPR023210">
    <property type="entry name" value="NADP_OxRdtase_dom"/>
</dbReference>
<dbReference type="Pfam" id="PF00248">
    <property type="entry name" value="Aldo_ket_red"/>
    <property type="match status" value="1"/>
</dbReference>
<feature type="active site" description="Proton donor" evidence="2">
    <location>
        <position position="52"/>
    </location>
</feature>
<dbReference type="AlphaFoldDB" id="A0A3N4JKR6"/>
<dbReference type="OrthoDB" id="416253at2759"/>
<evidence type="ECO:0000256" key="3">
    <source>
        <dbReference type="PIRSR" id="PIRSR000097-2"/>
    </source>
</evidence>
<dbReference type="SUPFAM" id="SSF51430">
    <property type="entry name" value="NAD(P)-linked oxidoreductase"/>
    <property type="match status" value="1"/>
</dbReference>
<dbReference type="PANTHER" id="PTHR11732">
    <property type="entry name" value="ALDO/KETO REDUCTASE"/>
    <property type="match status" value="1"/>
</dbReference>
<protein>
    <submittedName>
        <fullName evidence="6">Aldo/keto reductase</fullName>
    </submittedName>
</protein>
<dbReference type="PROSITE" id="PS00063">
    <property type="entry name" value="ALDOKETO_REDUCTASE_3"/>
    <property type="match status" value="1"/>
</dbReference>
<evidence type="ECO:0000256" key="4">
    <source>
        <dbReference type="PIRSR" id="PIRSR000097-3"/>
    </source>
</evidence>
<dbReference type="EMBL" id="ML120405">
    <property type="protein sequence ID" value="RPA97321.1"/>
    <property type="molecule type" value="Genomic_DNA"/>
</dbReference>
<dbReference type="PROSITE" id="PS00062">
    <property type="entry name" value="ALDOKETO_REDUCTASE_2"/>
    <property type="match status" value="1"/>
</dbReference>
<evidence type="ECO:0000256" key="1">
    <source>
        <dbReference type="ARBA" id="ARBA00023002"/>
    </source>
</evidence>
<accession>A0A3N4JKR6</accession>
<dbReference type="GO" id="GO:0016616">
    <property type="term" value="F:oxidoreductase activity, acting on the CH-OH group of donors, NAD or NADP as acceptor"/>
    <property type="evidence" value="ECO:0007669"/>
    <property type="project" value="UniProtKB-ARBA"/>
</dbReference>
<proteinExistence type="predicted"/>
<sequence length="310" mass="34245">MSVPTTFKLNTGAEIPTIGLGTWQSGPGEVQAAVSHALLKGGYKHIDAAYCYGNEDEVGAGLAEAFKGGVKREDIFVTTKLWSTYHSRAELGLDKSLKSLGLDYVDLFLMHWPVPLNPNGNHDKFPKLADGSRDLQTDWTFIKTYKEMEKLLSTGKVKAIGVSNFSVPFLKSLLSQTTIVPAVNQIENHPFLPQHDVVDYCRRNGILITAYSPLGSAGGPLLKEEAVIKIAQKYNVAVGTVLLNYHINRGNVVLAKSVTPSRIEENNKLLKLDGEDMEALNKIHQEKGTKRFVTPPWPINFGFPDWKQDV</sequence>
<evidence type="ECO:0000256" key="2">
    <source>
        <dbReference type="PIRSR" id="PIRSR000097-1"/>
    </source>
</evidence>
<dbReference type="PRINTS" id="PR00069">
    <property type="entry name" value="ALDKETRDTASE"/>
</dbReference>
<organism evidence="6 7">
    <name type="scientific">Choiromyces venosus 120613-1</name>
    <dbReference type="NCBI Taxonomy" id="1336337"/>
    <lineage>
        <taxon>Eukaryota</taxon>
        <taxon>Fungi</taxon>
        <taxon>Dikarya</taxon>
        <taxon>Ascomycota</taxon>
        <taxon>Pezizomycotina</taxon>
        <taxon>Pezizomycetes</taxon>
        <taxon>Pezizales</taxon>
        <taxon>Tuberaceae</taxon>
        <taxon>Choiromyces</taxon>
    </lineage>
</organism>
<dbReference type="Gene3D" id="3.20.20.100">
    <property type="entry name" value="NADP-dependent oxidoreductase domain"/>
    <property type="match status" value="1"/>
</dbReference>
<dbReference type="InterPro" id="IPR018170">
    <property type="entry name" value="Aldo/ket_reductase_CS"/>
</dbReference>
<dbReference type="STRING" id="1336337.A0A3N4JKR6"/>
<keyword evidence="1" id="KW-0560">Oxidoreductase</keyword>
<feature type="domain" description="NADP-dependent oxidoreductase" evidence="5">
    <location>
        <begin position="18"/>
        <end position="283"/>
    </location>
</feature>
<evidence type="ECO:0000313" key="6">
    <source>
        <dbReference type="EMBL" id="RPA97321.1"/>
    </source>
</evidence>
<gene>
    <name evidence="6" type="ORF">L873DRAFT_1691293</name>
</gene>
<feature type="site" description="Lowers pKa of active site Tyr" evidence="4">
    <location>
        <position position="80"/>
    </location>
</feature>
<dbReference type="FunFam" id="3.20.20.100:FF:000002">
    <property type="entry name" value="2,5-diketo-D-gluconic acid reductase A"/>
    <property type="match status" value="1"/>
</dbReference>
<dbReference type="Proteomes" id="UP000276215">
    <property type="component" value="Unassembled WGS sequence"/>
</dbReference>
<reference evidence="6 7" key="1">
    <citation type="journal article" date="2018" name="Nat. Ecol. Evol.">
        <title>Pezizomycetes genomes reveal the molecular basis of ectomycorrhizal truffle lifestyle.</title>
        <authorList>
            <person name="Murat C."/>
            <person name="Payen T."/>
            <person name="Noel B."/>
            <person name="Kuo A."/>
            <person name="Morin E."/>
            <person name="Chen J."/>
            <person name="Kohler A."/>
            <person name="Krizsan K."/>
            <person name="Balestrini R."/>
            <person name="Da Silva C."/>
            <person name="Montanini B."/>
            <person name="Hainaut M."/>
            <person name="Levati E."/>
            <person name="Barry K.W."/>
            <person name="Belfiori B."/>
            <person name="Cichocki N."/>
            <person name="Clum A."/>
            <person name="Dockter R.B."/>
            <person name="Fauchery L."/>
            <person name="Guy J."/>
            <person name="Iotti M."/>
            <person name="Le Tacon F."/>
            <person name="Lindquist E.A."/>
            <person name="Lipzen A."/>
            <person name="Malagnac F."/>
            <person name="Mello A."/>
            <person name="Molinier V."/>
            <person name="Miyauchi S."/>
            <person name="Poulain J."/>
            <person name="Riccioni C."/>
            <person name="Rubini A."/>
            <person name="Sitrit Y."/>
            <person name="Splivallo R."/>
            <person name="Traeger S."/>
            <person name="Wang M."/>
            <person name="Zifcakova L."/>
            <person name="Wipf D."/>
            <person name="Zambonelli A."/>
            <person name="Paolocci F."/>
            <person name="Nowrousian M."/>
            <person name="Ottonello S."/>
            <person name="Baldrian P."/>
            <person name="Spatafora J.W."/>
            <person name="Henrissat B."/>
            <person name="Nagy L.G."/>
            <person name="Aury J.M."/>
            <person name="Wincker P."/>
            <person name="Grigoriev I.V."/>
            <person name="Bonfante P."/>
            <person name="Martin F.M."/>
        </authorList>
    </citation>
    <scope>NUCLEOTIDE SEQUENCE [LARGE SCALE GENOMIC DNA]</scope>
    <source>
        <strain evidence="6 7">120613-1</strain>
    </source>
</reference>
<dbReference type="InterPro" id="IPR036812">
    <property type="entry name" value="NAD(P)_OxRdtase_dom_sf"/>
</dbReference>
<evidence type="ECO:0000259" key="5">
    <source>
        <dbReference type="Pfam" id="PF00248"/>
    </source>
</evidence>
<evidence type="ECO:0000313" key="7">
    <source>
        <dbReference type="Proteomes" id="UP000276215"/>
    </source>
</evidence>